<dbReference type="RefSeq" id="WP_018644850.1">
    <property type="nucleotide sequence ID" value="NZ_CP104172.1"/>
</dbReference>
<dbReference type="AlphaFoldDB" id="A0A562QX04"/>
<accession>A0A562QX04</accession>
<protein>
    <submittedName>
        <fullName evidence="1">Uncharacterized protein</fullName>
    </submittedName>
</protein>
<reference evidence="1 2" key="1">
    <citation type="journal article" date="2015" name="Stand. Genomic Sci.">
        <title>Genomic Encyclopedia of Bacterial and Archaeal Type Strains, Phase III: the genomes of soil and plant-associated and newly described type strains.</title>
        <authorList>
            <person name="Whitman W.B."/>
            <person name="Woyke T."/>
            <person name="Klenk H.P."/>
            <person name="Zhou Y."/>
            <person name="Lilburn T.G."/>
            <person name="Beck B.J."/>
            <person name="De Vos P."/>
            <person name="Vandamme P."/>
            <person name="Eisen J.A."/>
            <person name="Garrity G."/>
            <person name="Hugenholtz P."/>
            <person name="Kyrpides N.C."/>
        </authorList>
    </citation>
    <scope>NUCLEOTIDE SEQUENCE [LARGE SCALE GENOMIC DNA]</scope>
    <source>
        <strain evidence="1 2">CGMCC 1.10948</strain>
    </source>
</reference>
<keyword evidence="2" id="KW-1185">Reference proteome</keyword>
<name>A0A562QX04_9BRAD</name>
<organism evidence="1 2">
    <name type="scientific">Bradyrhizobium huanghuaihaiense</name>
    <dbReference type="NCBI Taxonomy" id="990078"/>
    <lineage>
        <taxon>Bacteria</taxon>
        <taxon>Pseudomonadati</taxon>
        <taxon>Pseudomonadota</taxon>
        <taxon>Alphaproteobacteria</taxon>
        <taxon>Hyphomicrobiales</taxon>
        <taxon>Nitrobacteraceae</taxon>
        <taxon>Bradyrhizobium</taxon>
    </lineage>
</organism>
<proteinExistence type="predicted"/>
<dbReference type="OrthoDB" id="8266217at2"/>
<dbReference type="EMBL" id="VLLA01000026">
    <property type="protein sequence ID" value="TWI61339.1"/>
    <property type="molecule type" value="Genomic_DNA"/>
</dbReference>
<evidence type="ECO:0000313" key="2">
    <source>
        <dbReference type="Proteomes" id="UP000316291"/>
    </source>
</evidence>
<sequence>MTGTPKLCPKCHQPMSYALQPGGKPPRTWRCLECEMPDPLTSPELKALMNGLLKHASQ</sequence>
<gene>
    <name evidence="1" type="ORF">IQ16_07217</name>
</gene>
<dbReference type="Proteomes" id="UP000316291">
    <property type="component" value="Unassembled WGS sequence"/>
</dbReference>
<evidence type="ECO:0000313" key="1">
    <source>
        <dbReference type="EMBL" id="TWI61339.1"/>
    </source>
</evidence>
<comment type="caution">
    <text evidence="1">The sequence shown here is derived from an EMBL/GenBank/DDBJ whole genome shotgun (WGS) entry which is preliminary data.</text>
</comment>